<dbReference type="EMBL" id="CP007034">
    <property type="protein sequence ID" value="AHF11954.1"/>
    <property type="molecule type" value="Genomic_DNA"/>
</dbReference>
<evidence type="ECO:0000313" key="8">
    <source>
        <dbReference type="Proteomes" id="UP000018901"/>
    </source>
</evidence>
<dbReference type="GO" id="GO:0004065">
    <property type="term" value="F:arylsulfatase activity"/>
    <property type="evidence" value="ECO:0007669"/>
    <property type="project" value="TreeGrafter"/>
</dbReference>
<dbReference type="CDD" id="cd16025">
    <property type="entry name" value="PAS_like"/>
    <property type="match status" value="1"/>
</dbReference>
<dbReference type="InterPro" id="IPR050738">
    <property type="entry name" value="Sulfatase"/>
</dbReference>
<accession>W0ERX2</accession>
<keyword evidence="2" id="KW-0479">Metal-binding</keyword>
<name>W0ERX2_9BACT</name>
<dbReference type="FunFam" id="3.40.720.10:FF:000047">
    <property type="entry name" value="Arylsulfatase"/>
    <property type="match status" value="1"/>
</dbReference>
<keyword evidence="8" id="KW-1185">Reference proteome</keyword>
<dbReference type="eggNOG" id="COG3119">
    <property type="taxonomic scope" value="Bacteria"/>
</dbReference>
<dbReference type="InterPro" id="IPR017850">
    <property type="entry name" value="Alkaline_phosphatase_core_sf"/>
</dbReference>
<dbReference type="GO" id="GO:0046872">
    <property type="term" value="F:metal ion binding"/>
    <property type="evidence" value="ECO:0007669"/>
    <property type="project" value="UniProtKB-KW"/>
</dbReference>
<organism evidence="7 8">
    <name type="scientific">Barnesiella viscericola DSM 18177</name>
    <dbReference type="NCBI Taxonomy" id="880074"/>
    <lineage>
        <taxon>Bacteria</taxon>
        <taxon>Pseudomonadati</taxon>
        <taxon>Bacteroidota</taxon>
        <taxon>Bacteroidia</taxon>
        <taxon>Bacteroidales</taxon>
        <taxon>Barnesiellaceae</taxon>
        <taxon>Barnesiella</taxon>
    </lineage>
</organism>
<dbReference type="Gene3D" id="3.40.720.10">
    <property type="entry name" value="Alkaline Phosphatase, subunit A"/>
    <property type="match status" value="1"/>
</dbReference>
<keyword evidence="3" id="KW-0378">Hydrolase</keyword>
<dbReference type="Pfam" id="PF00884">
    <property type="entry name" value="Sulfatase"/>
    <property type="match status" value="1"/>
</dbReference>
<proteinExistence type="inferred from homology"/>
<gene>
    <name evidence="7" type="ORF">BARVI_02940</name>
</gene>
<dbReference type="RefSeq" id="WP_025277773.1">
    <property type="nucleotide sequence ID" value="NZ_CP007034.1"/>
</dbReference>
<sequence>MFFNRNILLSLTFGVSIASAQQQRPNIVLILADDLGFSDLGCYGGEIETPNLNKLADQGIRLTEMYNSARSCPSRACLLTGLYPHQVGLGHMEAGKSRQNWPQGYSGFRDNDNVTIAEVLQKEGYYTAMSGKWHLGLQKPTNRGFDDYYGLLGGFDSFWDSSKYVRLPQGAEPTLPIENNFYATHAITDYAIEFMEKGRELNKPVFLYLAYNAPHFPLHAPKEVIDKYMPYYLKGWDVIRDERFKRISQMHLLQGNPQMSPRGPVPASMFIDEPHEVPAWNSLTKEQQYDLARRMAIYAAMVDIMDQNIGRFIHAIKESGQLDNTLIFFLSDNGACAEWHEFGFDYKTGTQYVIHTGKELDEMGQPGTYHHYGTGWANVCNTPLKLYKHFATEGGISTPTIVWWGNHIKEKGAINHTPCHFTDIMSTCVDVAHAQYPSTYKGHAVQPMEGVSLVPLIEGNALKTRAIFAEHEGNRMVRLGDWKLVATHYTGQDWELYNIKEDRTEQNNLAPQYPEMVKELEAMYFQWAQRAHVEPFPQMWNKYNKKQFKIYKER</sequence>
<dbReference type="AlphaFoldDB" id="W0ERX2"/>
<evidence type="ECO:0000256" key="3">
    <source>
        <dbReference type="ARBA" id="ARBA00022801"/>
    </source>
</evidence>
<dbReference type="OrthoDB" id="9765065at2"/>
<dbReference type="InterPro" id="IPR000917">
    <property type="entry name" value="Sulfatase_N"/>
</dbReference>
<evidence type="ECO:0000256" key="1">
    <source>
        <dbReference type="ARBA" id="ARBA00008779"/>
    </source>
</evidence>
<dbReference type="Proteomes" id="UP000018901">
    <property type="component" value="Chromosome"/>
</dbReference>
<dbReference type="Gene3D" id="3.30.1120.10">
    <property type="match status" value="1"/>
</dbReference>
<dbReference type="PROSITE" id="PS00149">
    <property type="entry name" value="SULFATASE_2"/>
    <property type="match status" value="1"/>
</dbReference>
<comment type="similarity">
    <text evidence="1">Belongs to the sulfatase family.</text>
</comment>
<dbReference type="KEGG" id="bvs:BARVI_02940"/>
<feature type="domain" description="Sulfatase N-terminal" evidence="6">
    <location>
        <begin position="25"/>
        <end position="433"/>
    </location>
</feature>
<dbReference type="STRING" id="880074.BARVI_02940"/>
<dbReference type="GeneID" id="90528407"/>
<protein>
    <submittedName>
        <fullName evidence="7">Arylsulfatase</fullName>
    </submittedName>
</protein>
<evidence type="ECO:0000256" key="4">
    <source>
        <dbReference type="ARBA" id="ARBA00022837"/>
    </source>
</evidence>
<comment type="PTM">
    <text evidence="5">The conversion to 3-oxoalanine (also known as C-formylglycine, FGly), of a serine or cysteine residue in prokaryotes and of a cysteine residue in eukaryotes, is critical for catalytic activity.</text>
</comment>
<dbReference type="PATRIC" id="fig|880074.11.peg.614"/>
<evidence type="ECO:0000256" key="2">
    <source>
        <dbReference type="ARBA" id="ARBA00022723"/>
    </source>
</evidence>
<dbReference type="PANTHER" id="PTHR42693:SF53">
    <property type="entry name" value="ENDO-4-O-SULFATASE"/>
    <property type="match status" value="1"/>
</dbReference>
<reference evidence="7 8" key="1">
    <citation type="submission" date="2013-12" db="EMBL/GenBank/DDBJ databases">
        <authorList>
            <consortium name="DOE Joint Genome Institute"/>
            <person name="Eisen J."/>
            <person name="Huntemann M."/>
            <person name="Han J."/>
            <person name="Chen A."/>
            <person name="Kyrpides N."/>
            <person name="Mavromatis K."/>
            <person name="Markowitz V."/>
            <person name="Palaniappan K."/>
            <person name="Ivanova N."/>
            <person name="Schaumberg A."/>
            <person name="Pati A."/>
            <person name="Liolios K."/>
            <person name="Nordberg H.P."/>
            <person name="Cantor M.N."/>
            <person name="Hua S.X."/>
            <person name="Woyke T."/>
        </authorList>
    </citation>
    <scope>NUCLEOTIDE SEQUENCE [LARGE SCALE GENOMIC DNA]</scope>
    <source>
        <strain evidence="8">DSM 18177</strain>
    </source>
</reference>
<dbReference type="HOGENOM" id="CLU_006332_11_1_10"/>
<dbReference type="InterPro" id="IPR024607">
    <property type="entry name" value="Sulfatase_CS"/>
</dbReference>
<feature type="modified residue" description="3-oxoalanine (Ser)" evidence="5">
    <location>
        <position position="71"/>
    </location>
</feature>
<dbReference type="PANTHER" id="PTHR42693">
    <property type="entry name" value="ARYLSULFATASE FAMILY MEMBER"/>
    <property type="match status" value="1"/>
</dbReference>
<dbReference type="SUPFAM" id="SSF53649">
    <property type="entry name" value="Alkaline phosphatase-like"/>
    <property type="match status" value="1"/>
</dbReference>
<evidence type="ECO:0000259" key="6">
    <source>
        <dbReference type="Pfam" id="PF00884"/>
    </source>
</evidence>
<evidence type="ECO:0000256" key="5">
    <source>
        <dbReference type="PIRSR" id="PIRSR600917-52"/>
    </source>
</evidence>
<keyword evidence="4" id="KW-0106">Calcium</keyword>
<evidence type="ECO:0000313" key="7">
    <source>
        <dbReference type="EMBL" id="AHF11954.1"/>
    </source>
</evidence>